<evidence type="ECO:0000313" key="14">
    <source>
        <dbReference type="Proteomes" id="UP000199512"/>
    </source>
</evidence>
<feature type="domain" description="Dihydrodipicolinate reductase N-terminal" evidence="11">
    <location>
        <begin position="1"/>
        <end position="113"/>
    </location>
</feature>
<dbReference type="Gene3D" id="3.30.360.10">
    <property type="entry name" value="Dihydrodipicolinate Reductase, domain 2"/>
    <property type="match status" value="1"/>
</dbReference>
<evidence type="ECO:0000256" key="2">
    <source>
        <dbReference type="ARBA" id="ARBA00022490"/>
    </source>
</evidence>
<feature type="binding site" evidence="9">
    <location>
        <begin position="153"/>
        <end position="154"/>
    </location>
    <ligand>
        <name>(S)-2,3,4,5-tetrahydrodipicolinate</name>
        <dbReference type="ChEBI" id="CHEBI:16845"/>
    </ligand>
</feature>
<dbReference type="EC" id="1.17.1.8" evidence="9 10"/>
<dbReference type="GO" id="GO:0009089">
    <property type="term" value="P:lysine biosynthetic process via diaminopimelate"/>
    <property type="evidence" value="ECO:0007669"/>
    <property type="project" value="UniProtKB-UniRule"/>
</dbReference>
<evidence type="ECO:0000256" key="10">
    <source>
        <dbReference type="NCBIfam" id="TIGR00036"/>
    </source>
</evidence>
<evidence type="ECO:0000259" key="11">
    <source>
        <dbReference type="Pfam" id="PF01113"/>
    </source>
</evidence>
<comment type="catalytic activity">
    <reaction evidence="9">
        <text>(S)-2,3,4,5-tetrahydrodipicolinate + NADP(+) + H2O = (2S,4S)-4-hydroxy-2,3,4,5-tetrahydrodipicolinate + NADPH + H(+)</text>
        <dbReference type="Rhea" id="RHEA:35331"/>
        <dbReference type="ChEBI" id="CHEBI:15377"/>
        <dbReference type="ChEBI" id="CHEBI:15378"/>
        <dbReference type="ChEBI" id="CHEBI:16845"/>
        <dbReference type="ChEBI" id="CHEBI:57783"/>
        <dbReference type="ChEBI" id="CHEBI:58349"/>
        <dbReference type="ChEBI" id="CHEBI:67139"/>
        <dbReference type="EC" id="1.17.1.8"/>
    </reaction>
</comment>
<feature type="binding site" evidence="9">
    <location>
        <position position="144"/>
    </location>
    <ligand>
        <name>(S)-2,3,4,5-tetrahydrodipicolinate</name>
        <dbReference type="ChEBI" id="CHEBI:16845"/>
    </ligand>
</feature>
<evidence type="ECO:0000256" key="7">
    <source>
        <dbReference type="ARBA" id="ARBA00023027"/>
    </source>
</evidence>
<proteinExistence type="inferred from homology"/>
<keyword evidence="14" id="KW-1185">Reference proteome</keyword>
<dbReference type="InterPro" id="IPR022663">
    <property type="entry name" value="DapB_C"/>
</dbReference>
<dbReference type="GO" id="GO:0016726">
    <property type="term" value="F:oxidoreductase activity, acting on CH or CH2 groups, NAD or NADP as acceptor"/>
    <property type="evidence" value="ECO:0007669"/>
    <property type="project" value="UniProtKB-UniRule"/>
</dbReference>
<dbReference type="FunFam" id="3.30.360.10:FF:000009">
    <property type="entry name" value="4-hydroxy-tetrahydrodipicolinate reductase"/>
    <property type="match status" value="1"/>
</dbReference>
<comment type="function">
    <text evidence="9">Catalyzes the conversion of 4-hydroxy-tetrahydrodipicolinate (HTPA) to tetrahydrodipicolinate.</text>
</comment>
<dbReference type="AlphaFoldDB" id="A0A1H8IL05"/>
<dbReference type="STRING" id="215200.SAMN05216454_10849"/>
<dbReference type="GO" id="GO:0008839">
    <property type="term" value="F:4-hydroxy-tetrahydrodipicolinate reductase"/>
    <property type="evidence" value="ECO:0007669"/>
    <property type="project" value="UniProtKB-UniRule"/>
</dbReference>
<evidence type="ECO:0000256" key="3">
    <source>
        <dbReference type="ARBA" id="ARBA00022605"/>
    </source>
</evidence>
<dbReference type="PANTHER" id="PTHR20836">
    <property type="entry name" value="DIHYDRODIPICOLINATE REDUCTASE"/>
    <property type="match status" value="1"/>
</dbReference>
<comment type="caution">
    <text evidence="9">Lacks conserved residue(s) required for the propagation of feature annotation.</text>
</comment>
<evidence type="ECO:0000256" key="4">
    <source>
        <dbReference type="ARBA" id="ARBA00022857"/>
    </source>
</evidence>
<accession>A0A1H8IL05</accession>
<dbReference type="SUPFAM" id="SSF55347">
    <property type="entry name" value="Glyceraldehyde-3-phosphate dehydrogenase-like, C-terminal domain"/>
    <property type="match status" value="1"/>
</dbReference>
<keyword evidence="6 9" id="KW-0560">Oxidoreductase</keyword>
<dbReference type="EMBL" id="FODF01000008">
    <property type="protein sequence ID" value="SEN68825.1"/>
    <property type="molecule type" value="Genomic_DNA"/>
</dbReference>
<dbReference type="GO" id="GO:0005829">
    <property type="term" value="C:cytosol"/>
    <property type="evidence" value="ECO:0007669"/>
    <property type="project" value="TreeGrafter"/>
</dbReference>
<dbReference type="Pfam" id="PF01113">
    <property type="entry name" value="DapB_N"/>
    <property type="match status" value="1"/>
</dbReference>
<dbReference type="GO" id="GO:0051287">
    <property type="term" value="F:NAD binding"/>
    <property type="evidence" value="ECO:0007669"/>
    <property type="project" value="UniProtKB-UniRule"/>
</dbReference>
<dbReference type="CDD" id="cd02274">
    <property type="entry name" value="DHDPR_N"/>
    <property type="match status" value="1"/>
</dbReference>
<dbReference type="HAMAP" id="MF_00102">
    <property type="entry name" value="DapB"/>
    <property type="match status" value="1"/>
</dbReference>
<evidence type="ECO:0000313" key="13">
    <source>
        <dbReference type="EMBL" id="SEN68825.1"/>
    </source>
</evidence>
<keyword evidence="5 9" id="KW-0220">Diaminopimelate biosynthesis</keyword>
<feature type="binding site" evidence="9">
    <location>
        <begin position="87"/>
        <end position="89"/>
    </location>
    <ligand>
        <name>NAD(+)</name>
        <dbReference type="ChEBI" id="CHEBI:57540"/>
    </ligand>
</feature>
<comment type="pathway">
    <text evidence="9">Amino-acid biosynthesis; L-lysine biosynthesis via DAP pathway; (S)-tetrahydrodipicolinate from L-aspartate: step 4/4.</text>
</comment>
<dbReference type="PIRSF" id="PIRSF000161">
    <property type="entry name" value="DHPR"/>
    <property type="match status" value="1"/>
</dbReference>
<comment type="subcellular location">
    <subcellularLocation>
        <location evidence="9">Cytoplasm</location>
    </subcellularLocation>
</comment>
<dbReference type="Gene3D" id="3.40.50.720">
    <property type="entry name" value="NAD(P)-binding Rossmann-like Domain"/>
    <property type="match status" value="1"/>
</dbReference>
<feature type="binding site" evidence="9">
    <location>
        <begin position="7"/>
        <end position="12"/>
    </location>
    <ligand>
        <name>NAD(+)</name>
        <dbReference type="ChEBI" id="CHEBI:57540"/>
    </ligand>
</feature>
<feature type="domain" description="Dihydrodipicolinate reductase C-terminal" evidence="12">
    <location>
        <begin position="117"/>
        <end position="249"/>
    </location>
</feature>
<comment type="subunit">
    <text evidence="9">Homotetramer.</text>
</comment>
<comment type="caution">
    <text evidence="9">Was originally thought to be a dihydrodipicolinate reductase (DHDPR), catalyzing the conversion of dihydrodipicolinate to tetrahydrodipicolinate. However, it was shown in E.coli that the substrate of the enzymatic reaction is not dihydrodipicolinate (DHDP) but in fact (2S,4S)-4-hydroxy-2,3,4,5-tetrahydrodipicolinic acid (HTPA), the product released by the DapA-catalyzed reaction.</text>
</comment>
<feature type="active site" description="Proton donor/acceptor" evidence="9">
    <location>
        <position position="143"/>
    </location>
</feature>
<dbReference type="OrthoDB" id="9790352at2"/>
<dbReference type="UniPathway" id="UPA00034">
    <property type="reaction ID" value="UER00018"/>
</dbReference>
<dbReference type="GO" id="GO:0019877">
    <property type="term" value="P:diaminopimelate biosynthetic process"/>
    <property type="evidence" value="ECO:0007669"/>
    <property type="project" value="UniProtKB-UniRule"/>
</dbReference>
<dbReference type="Pfam" id="PF05173">
    <property type="entry name" value="DapB_C"/>
    <property type="match status" value="1"/>
</dbReference>
<organism evidence="13 14">
    <name type="scientific">Peptostreptococcus russellii</name>
    <dbReference type="NCBI Taxonomy" id="215200"/>
    <lineage>
        <taxon>Bacteria</taxon>
        <taxon>Bacillati</taxon>
        <taxon>Bacillota</taxon>
        <taxon>Clostridia</taxon>
        <taxon>Peptostreptococcales</taxon>
        <taxon>Peptostreptococcaceae</taxon>
        <taxon>Peptostreptococcus</taxon>
    </lineage>
</organism>
<evidence type="ECO:0000256" key="6">
    <source>
        <dbReference type="ARBA" id="ARBA00023002"/>
    </source>
</evidence>
<name>A0A1H8IL05_9FIRM</name>
<dbReference type="InterPro" id="IPR000846">
    <property type="entry name" value="DapB_N"/>
</dbReference>
<feature type="binding site" evidence="9">
    <location>
        <begin position="111"/>
        <end position="114"/>
    </location>
    <ligand>
        <name>NAD(+)</name>
        <dbReference type="ChEBI" id="CHEBI:57540"/>
    </ligand>
</feature>
<keyword evidence="4 9" id="KW-0521">NADP</keyword>
<sequence>MKIAIVGYYGKVGKSVIKAVNEDSGCEIAFGVSRSAKENDTKDGIRVFKNFEAVDMKCEGIIDFSHRDNIESMLDYAVKNNVPVVIGTTGLNEDDEKKVEEASKNIPILLSHNTGFGINIMLGILKKMAKELKEFDIEIIEKHHNRKEDAPSGTAKMLFDSMKEARPELYPQYGRDSVLQKRKKEEVGFHSVRGGNIISDHDVIFAGEDDVLTLSHQALTDASFAKGALRGIKYLKNQKNGLFSMEDVIKG</sequence>
<dbReference type="PROSITE" id="PS01298">
    <property type="entry name" value="DAPB"/>
    <property type="match status" value="1"/>
</dbReference>
<dbReference type="PANTHER" id="PTHR20836:SF7">
    <property type="entry name" value="4-HYDROXY-TETRAHYDRODIPICOLINATE REDUCTASE"/>
    <property type="match status" value="1"/>
</dbReference>
<feature type="binding site" evidence="9">
    <location>
        <position position="34"/>
    </location>
    <ligand>
        <name>NADP(+)</name>
        <dbReference type="ChEBI" id="CHEBI:58349"/>
    </ligand>
</feature>
<evidence type="ECO:0000256" key="1">
    <source>
        <dbReference type="ARBA" id="ARBA00006642"/>
    </source>
</evidence>
<evidence type="ECO:0000256" key="5">
    <source>
        <dbReference type="ARBA" id="ARBA00022915"/>
    </source>
</evidence>
<dbReference type="GO" id="GO:0050661">
    <property type="term" value="F:NADP binding"/>
    <property type="evidence" value="ECO:0007669"/>
    <property type="project" value="UniProtKB-UniRule"/>
</dbReference>
<dbReference type="NCBIfam" id="TIGR00036">
    <property type="entry name" value="dapB"/>
    <property type="match status" value="1"/>
</dbReference>
<dbReference type="SUPFAM" id="SSF51735">
    <property type="entry name" value="NAD(P)-binding Rossmann-fold domains"/>
    <property type="match status" value="1"/>
</dbReference>
<keyword evidence="8 9" id="KW-0457">Lysine biosynthesis</keyword>
<keyword evidence="2 9" id="KW-0963">Cytoplasm</keyword>
<evidence type="ECO:0000256" key="8">
    <source>
        <dbReference type="ARBA" id="ARBA00023154"/>
    </source>
</evidence>
<comment type="similarity">
    <text evidence="1 9">Belongs to the DapB family.</text>
</comment>
<evidence type="ECO:0000259" key="12">
    <source>
        <dbReference type="Pfam" id="PF05173"/>
    </source>
</evidence>
<dbReference type="RefSeq" id="WP_091975660.1">
    <property type="nucleotide sequence ID" value="NZ_FODF01000008.1"/>
</dbReference>
<comment type="catalytic activity">
    <reaction evidence="9">
        <text>(S)-2,3,4,5-tetrahydrodipicolinate + NAD(+) + H2O = (2S,4S)-4-hydroxy-2,3,4,5-tetrahydrodipicolinate + NADH + H(+)</text>
        <dbReference type="Rhea" id="RHEA:35323"/>
        <dbReference type="ChEBI" id="CHEBI:15377"/>
        <dbReference type="ChEBI" id="CHEBI:15378"/>
        <dbReference type="ChEBI" id="CHEBI:16845"/>
        <dbReference type="ChEBI" id="CHEBI:57540"/>
        <dbReference type="ChEBI" id="CHEBI:57945"/>
        <dbReference type="ChEBI" id="CHEBI:67139"/>
        <dbReference type="EC" id="1.17.1.8"/>
    </reaction>
</comment>
<reference evidence="13 14" key="1">
    <citation type="submission" date="2016-10" db="EMBL/GenBank/DDBJ databases">
        <authorList>
            <person name="de Groot N.N."/>
        </authorList>
    </citation>
    <scope>NUCLEOTIDE SEQUENCE [LARGE SCALE GENOMIC DNA]</scope>
    <source>
        <strain evidence="13 14">Calf135</strain>
    </source>
</reference>
<gene>
    <name evidence="9" type="primary">dapB</name>
    <name evidence="13" type="ORF">SAMN05216454_10849</name>
</gene>
<dbReference type="InterPro" id="IPR036291">
    <property type="entry name" value="NAD(P)-bd_dom_sf"/>
</dbReference>
<dbReference type="Proteomes" id="UP000199512">
    <property type="component" value="Unassembled WGS sequence"/>
</dbReference>
<feature type="active site" description="Proton donor" evidence="9">
    <location>
        <position position="147"/>
    </location>
</feature>
<keyword evidence="7 9" id="KW-0520">NAD</keyword>
<keyword evidence="3 9" id="KW-0028">Amino-acid biosynthesis</keyword>
<protein>
    <recommendedName>
        <fullName evidence="9 10">4-hydroxy-tetrahydrodipicolinate reductase</fullName>
        <shortName evidence="9">HTPA reductase</shortName>
        <ecNumber evidence="9 10">1.17.1.8</ecNumber>
    </recommendedName>
</protein>
<dbReference type="InterPro" id="IPR022664">
    <property type="entry name" value="DapB_N_CS"/>
</dbReference>
<evidence type="ECO:0000256" key="9">
    <source>
        <dbReference type="HAMAP-Rule" id="MF_00102"/>
    </source>
</evidence>
<dbReference type="InterPro" id="IPR023940">
    <property type="entry name" value="DHDPR_bac"/>
</dbReference>